<dbReference type="SUPFAM" id="SSF53756">
    <property type="entry name" value="UDP-Glycosyltransferase/glycogen phosphorylase"/>
    <property type="match status" value="1"/>
</dbReference>
<dbReference type="RefSeq" id="WP_254952488.1">
    <property type="nucleotide sequence ID" value="NZ_JANDWY010000017.1"/>
</dbReference>
<evidence type="ECO:0000259" key="1">
    <source>
        <dbReference type="Pfam" id="PF13524"/>
    </source>
</evidence>
<gene>
    <name evidence="2" type="ORF">NNC64_09795</name>
</gene>
<proteinExistence type="predicted"/>
<feature type="domain" description="Spore protein YkvP/CgeB glycosyl transferase-like" evidence="1">
    <location>
        <begin position="264"/>
        <end position="384"/>
    </location>
</feature>
<reference evidence="2" key="1">
    <citation type="submission" date="2022-07" db="EMBL/GenBank/DDBJ databases">
        <title>Prevotella copri.</title>
        <authorList>
            <person name="Yang C."/>
        </authorList>
    </citation>
    <scope>NUCLEOTIDE SEQUENCE</scope>
    <source>
        <strain evidence="2">HF2107</strain>
    </source>
</reference>
<dbReference type="Gene3D" id="3.40.50.2000">
    <property type="entry name" value="Glycogen Phosphorylase B"/>
    <property type="match status" value="2"/>
</dbReference>
<dbReference type="InterPro" id="IPR055259">
    <property type="entry name" value="YkvP/CgeB_Glyco_trans-like"/>
</dbReference>
<dbReference type="Proteomes" id="UP001205531">
    <property type="component" value="Unassembled WGS sequence"/>
</dbReference>
<evidence type="ECO:0000313" key="2">
    <source>
        <dbReference type="EMBL" id="MCP9564846.1"/>
    </source>
</evidence>
<protein>
    <submittedName>
        <fullName evidence="2">Glycosyltransferase family 1 protein</fullName>
    </submittedName>
</protein>
<name>A0AAW5ILK1_9BACT</name>
<comment type="caution">
    <text evidence="2">The sequence shown here is derived from an EMBL/GenBank/DDBJ whole genome shotgun (WGS) entry which is preliminary data.</text>
</comment>
<organism evidence="2 3">
    <name type="scientific">Segatella copri</name>
    <dbReference type="NCBI Taxonomy" id="165179"/>
    <lineage>
        <taxon>Bacteria</taxon>
        <taxon>Pseudomonadati</taxon>
        <taxon>Bacteroidota</taxon>
        <taxon>Bacteroidia</taxon>
        <taxon>Bacteroidales</taxon>
        <taxon>Prevotellaceae</taxon>
        <taxon>Segatella</taxon>
    </lineage>
</organism>
<dbReference type="AlphaFoldDB" id="A0AAW5ILK1"/>
<accession>A0AAW5ILK1</accession>
<sequence length="392" mass="45453">MKILLMGEYSNVHATLAEGLRKLGHEVTVLSNGDFWKNYPRDINMVRKPGKLGGILYLIKLYTIVHKLRGYDIVQLINPMFLELKAERIFPIYRYLRKHNRKVVLGAFGMDYYWVSVCCQDKPLRYSDFNIGDDLRTNADALKERKDWLGTVKERLNRMIAEDCDGIVAGLYEYWVCYQPHFPQKTTFIPYPIHTYTQSYQDRDKGASSVETSSVETSSVETSSVDIPRRPSQKLKLFIGINKTRSEYKGTDIMLKAAQAIAEKYPEKVELRIAQNVPFAEYVKMMNGSDAILDQLYSYTPSMNPLEAMARGIICIGGGEPENYEIIHEEHLRPIINVQPNYESVYQELEHLVLHPELIPQLKQQSIEYISKHHEYIKVAKQYEEYYKSLLA</sequence>
<dbReference type="EMBL" id="JANDWZ010000020">
    <property type="protein sequence ID" value="MCP9564846.1"/>
    <property type="molecule type" value="Genomic_DNA"/>
</dbReference>
<evidence type="ECO:0000313" key="3">
    <source>
        <dbReference type="Proteomes" id="UP001205531"/>
    </source>
</evidence>
<dbReference type="Pfam" id="PF13524">
    <property type="entry name" value="Glyco_trans_1_2"/>
    <property type="match status" value="1"/>
</dbReference>